<evidence type="ECO:0000313" key="2">
    <source>
        <dbReference type="EMBL" id="KAF5354588.1"/>
    </source>
</evidence>
<sequence>MKDGIPATSSEVGETPKPTAGSEVANEEALDGKKTLTILAEIGTPFLAPISSATNCSPPETVIASLQYAKQTQGTPEVQLLVRVRYDENESTISIFRLRAERPNHAKRWIVVFRISRKSTISAPSIHSVHSRCPTSGRGFLRIQDQMITAWFKLEDRPLRDFRFEMNPKTNSIFVGAAVFR</sequence>
<reference evidence="2 3" key="1">
    <citation type="journal article" date="2020" name="ISME J.">
        <title>Uncovering the hidden diversity of litter-decomposition mechanisms in mushroom-forming fungi.</title>
        <authorList>
            <person name="Floudas D."/>
            <person name="Bentzer J."/>
            <person name="Ahren D."/>
            <person name="Johansson T."/>
            <person name="Persson P."/>
            <person name="Tunlid A."/>
        </authorList>
    </citation>
    <scope>NUCLEOTIDE SEQUENCE [LARGE SCALE GENOMIC DNA]</scope>
    <source>
        <strain evidence="2 3">CBS 291.85</strain>
    </source>
</reference>
<comment type="caution">
    <text evidence="2">The sequence shown here is derived from an EMBL/GenBank/DDBJ whole genome shotgun (WGS) entry which is preliminary data.</text>
</comment>
<accession>A0A8H5D7C7</accession>
<proteinExistence type="predicted"/>
<keyword evidence="3" id="KW-1185">Reference proteome</keyword>
<gene>
    <name evidence="2" type="ORF">D9758_011213</name>
</gene>
<dbReference type="EMBL" id="JAACJM010000058">
    <property type="protein sequence ID" value="KAF5354588.1"/>
    <property type="molecule type" value="Genomic_DNA"/>
</dbReference>
<name>A0A8H5D7C7_9AGAR</name>
<dbReference type="AlphaFoldDB" id="A0A8H5D7C7"/>
<organism evidence="2 3">
    <name type="scientific">Tetrapyrgos nigripes</name>
    <dbReference type="NCBI Taxonomy" id="182062"/>
    <lineage>
        <taxon>Eukaryota</taxon>
        <taxon>Fungi</taxon>
        <taxon>Dikarya</taxon>
        <taxon>Basidiomycota</taxon>
        <taxon>Agaricomycotina</taxon>
        <taxon>Agaricomycetes</taxon>
        <taxon>Agaricomycetidae</taxon>
        <taxon>Agaricales</taxon>
        <taxon>Marasmiineae</taxon>
        <taxon>Marasmiaceae</taxon>
        <taxon>Tetrapyrgos</taxon>
    </lineage>
</organism>
<dbReference type="Proteomes" id="UP000559256">
    <property type="component" value="Unassembled WGS sequence"/>
</dbReference>
<evidence type="ECO:0000256" key="1">
    <source>
        <dbReference type="SAM" id="MobiDB-lite"/>
    </source>
</evidence>
<protein>
    <submittedName>
        <fullName evidence="2">Uncharacterized protein</fullName>
    </submittedName>
</protein>
<feature type="region of interest" description="Disordered" evidence="1">
    <location>
        <begin position="1"/>
        <end position="28"/>
    </location>
</feature>
<evidence type="ECO:0000313" key="3">
    <source>
        <dbReference type="Proteomes" id="UP000559256"/>
    </source>
</evidence>